<keyword evidence="1" id="KW-0812">Transmembrane</keyword>
<keyword evidence="1" id="KW-0472">Membrane</keyword>
<comment type="caution">
    <text evidence="2">The sequence shown here is derived from an EMBL/GenBank/DDBJ whole genome shotgun (WGS) entry which is preliminary data.</text>
</comment>
<keyword evidence="3" id="KW-1185">Reference proteome</keyword>
<dbReference type="EMBL" id="JAFBCV010000016">
    <property type="protein sequence ID" value="MBM7840712.1"/>
    <property type="molecule type" value="Genomic_DNA"/>
</dbReference>
<reference evidence="2" key="1">
    <citation type="submission" date="2021-01" db="EMBL/GenBank/DDBJ databases">
        <title>Genomic Encyclopedia of Type Strains, Phase IV (KMG-IV): sequencing the most valuable type-strain genomes for metagenomic binning, comparative biology and taxonomic classification.</title>
        <authorList>
            <person name="Goeker M."/>
        </authorList>
    </citation>
    <scope>NUCLEOTIDE SEQUENCE</scope>
    <source>
        <strain evidence="2">DSM 21943</strain>
    </source>
</reference>
<sequence>MKRFLNNFKCTWFLIVLLSILSLSFTQFYSNNVLPFLLLSTAFVTSIFLFERMFNRKGDLDKQKGLKMLVVWPAHLLVYTALVITVFTE</sequence>
<organism evidence="2 3">
    <name type="scientific">Shouchella xiaoxiensis</name>
    <dbReference type="NCBI Taxonomy" id="766895"/>
    <lineage>
        <taxon>Bacteria</taxon>
        <taxon>Bacillati</taxon>
        <taxon>Bacillota</taxon>
        <taxon>Bacilli</taxon>
        <taxon>Bacillales</taxon>
        <taxon>Bacillaceae</taxon>
        <taxon>Shouchella</taxon>
    </lineage>
</organism>
<dbReference type="RefSeq" id="WP_204468475.1">
    <property type="nucleotide sequence ID" value="NZ_JAFBCV010000016.1"/>
</dbReference>
<evidence type="ECO:0000256" key="1">
    <source>
        <dbReference type="SAM" id="Phobius"/>
    </source>
</evidence>
<feature type="transmembrane region" description="Helical" evidence="1">
    <location>
        <begin position="66"/>
        <end position="87"/>
    </location>
</feature>
<accession>A0ABS2SYV6</accession>
<proteinExistence type="predicted"/>
<keyword evidence="1" id="KW-1133">Transmembrane helix</keyword>
<evidence type="ECO:0000313" key="2">
    <source>
        <dbReference type="EMBL" id="MBM7840712.1"/>
    </source>
</evidence>
<evidence type="ECO:0000313" key="3">
    <source>
        <dbReference type="Proteomes" id="UP001179280"/>
    </source>
</evidence>
<dbReference type="Proteomes" id="UP001179280">
    <property type="component" value="Unassembled WGS sequence"/>
</dbReference>
<protein>
    <submittedName>
        <fullName evidence="2">Uncharacterized protein</fullName>
    </submittedName>
</protein>
<name>A0ABS2SYV6_9BACI</name>
<gene>
    <name evidence="2" type="ORF">JOC54_004005</name>
</gene>
<feature type="transmembrane region" description="Helical" evidence="1">
    <location>
        <begin position="36"/>
        <end position="54"/>
    </location>
</feature>